<dbReference type="InterPro" id="IPR036736">
    <property type="entry name" value="ACP-like_sf"/>
</dbReference>
<dbReference type="InterPro" id="IPR014031">
    <property type="entry name" value="Ketoacyl_synth_C"/>
</dbReference>
<keyword evidence="4" id="KW-0963">Cytoplasm</keyword>
<evidence type="ECO:0000256" key="8">
    <source>
        <dbReference type="SAM" id="MobiDB-lite"/>
    </source>
</evidence>
<evidence type="ECO:0000256" key="5">
    <source>
        <dbReference type="ARBA" id="ARBA00022553"/>
    </source>
</evidence>
<dbReference type="EMBL" id="LVWI01000048">
    <property type="protein sequence ID" value="OKP85078.1"/>
    <property type="molecule type" value="Genomic_DNA"/>
</dbReference>
<keyword evidence="5" id="KW-0597">Phosphoprotein</keyword>
<dbReference type="PROSITE" id="PS00012">
    <property type="entry name" value="PHOSPHOPANTETHEINE"/>
    <property type="match status" value="1"/>
</dbReference>
<evidence type="ECO:0000256" key="6">
    <source>
        <dbReference type="ARBA" id="ARBA00022679"/>
    </source>
</evidence>
<accession>A0ABX3EN30</accession>
<evidence type="ECO:0000259" key="10">
    <source>
        <dbReference type="PROSITE" id="PS52004"/>
    </source>
</evidence>
<evidence type="ECO:0000256" key="1">
    <source>
        <dbReference type="ARBA" id="ARBA00004496"/>
    </source>
</evidence>
<dbReference type="Gene3D" id="1.10.1240.100">
    <property type="match status" value="1"/>
</dbReference>
<feature type="region of interest" description="Disordered" evidence="8">
    <location>
        <begin position="158"/>
        <end position="177"/>
    </location>
</feature>
<dbReference type="SUPFAM" id="SSF47336">
    <property type="entry name" value="ACP-like"/>
    <property type="match status" value="2"/>
</dbReference>
<dbReference type="InterPro" id="IPR020806">
    <property type="entry name" value="PKS_PP-bd"/>
</dbReference>
<dbReference type="PROSITE" id="PS00606">
    <property type="entry name" value="KS3_1"/>
    <property type="match status" value="1"/>
</dbReference>
<dbReference type="InterPro" id="IPR009081">
    <property type="entry name" value="PP-bd_ACP"/>
</dbReference>
<gene>
    <name evidence="11" type="ORF">A3844_17640</name>
</gene>
<reference evidence="11 12" key="1">
    <citation type="submission" date="2016-03" db="EMBL/GenBank/DDBJ databases">
        <authorList>
            <person name="Sant'Anna F.H."/>
            <person name="Ambrosini A."/>
            <person name="Souza R."/>
            <person name="Bach E."/>
            <person name="Fernandes G."/>
            <person name="Balsanelli E."/>
            <person name="Baura V.A."/>
            <person name="Souza E.M."/>
            <person name="Passaglia L."/>
        </authorList>
    </citation>
    <scope>NUCLEOTIDE SEQUENCE [LARGE SCALE GENOMIC DNA]</scope>
    <source>
        <strain evidence="11 12">P26E</strain>
    </source>
</reference>
<dbReference type="Pfam" id="PF00550">
    <property type="entry name" value="PP-binding"/>
    <property type="match status" value="2"/>
</dbReference>
<comment type="caution">
    <text evidence="11">The sequence shown here is derived from an EMBL/GenBank/DDBJ whole genome shotgun (WGS) entry which is preliminary data.</text>
</comment>
<dbReference type="Proteomes" id="UP000186058">
    <property type="component" value="Unassembled WGS sequence"/>
</dbReference>
<feature type="domain" description="Ketosynthase family 3 (KS3)" evidence="10">
    <location>
        <begin position="195"/>
        <end position="632"/>
    </location>
</feature>
<evidence type="ECO:0000313" key="11">
    <source>
        <dbReference type="EMBL" id="OKP85078.1"/>
    </source>
</evidence>
<dbReference type="InterPro" id="IPR020841">
    <property type="entry name" value="PKS_Beta-ketoAc_synthase_dom"/>
</dbReference>
<feature type="domain" description="Carrier" evidence="9">
    <location>
        <begin position="6"/>
        <end position="85"/>
    </location>
</feature>
<dbReference type="InterPro" id="IPR018201">
    <property type="entry name" value="Ketoacyl_synth_AS"/>
</dbReference>
<sequence length="956" mass="103931">MDAQINLSVKVTKDLIQSIVTICSLSEQEILHHTELEKYGFDSITLTELTNNLNKKLGLKLTPALFFEMKEITVHSIAQQLCAKYPQELAVCYSEPSGSAKSSSLGSKDISAEPELVFRKAQPSAASSAGEALKDSGFVPVNTAKAVNPFRTAARVSGLREEPLASQSAGGDLPEEARPAPALNERVTMDEPQPCGAVAIIGIGGVMPQSDNLEEFWDHLVKGNDLITEIPSERWDWQAFYGDPMKETNKSQCKWGGFLKDAASFDPLFFRMSPNEALLLDPQQRKFLETVWQTIEDAGYSPSSLAGSQTGVFVGVTNNEYTDLIAESGLPVDAHSIVSNAHFLIANRTSYIFDFHGPSEAVDTACSSSAVALHRAVMSLQAGECRLAVAGGVNLLASPRSMAAFDKAGMLSKSGRCSTFDKQADGFVRGEGIGALLLKPLAQAEADRDLIYAVIRGTAVNHSGRSKSFTAPNPSGQAAVIKEAVARGGIDPSAVSYIEVHGTATTLGDTVELEGIKNAFAELGKQRGTPTVPAPACGLGSVKSNAGHLEAASGMASLLKVILALRAKELPPSIHCGELNPFIQLDDSPFYIVRERQEWRQPVDASNRKLPRVAGINVFGAGGVNAHIIIGEYEQPASPEPAGTDEPVVMVFSAKTKDSLREIVKATAAFAEDDHRFELRNAAYTLQTGRDEMEERVAFVIQTAEEFVEKARLYASGQAPESEDGIFETAPPTVKQGICDLMSQDATSRLYVDMLLQSKQWFTIAKLWVNGVSVEWAKLHPAGARSRLRLPTYRFAKQRYWIARSGELNRSREGVPSASGETEKRSTFTVQESIGPEEAASRYFGDRISSMLGIRPEELRMDKELQEFGFDSIMAMKFKYEVENELGLTLPMEVLGESRCIKDLAARIVSDPGQEELRKAITGTCPEPEIESLETEQLDALFESLNRKLHGETVLP</sequence>
<dbReference type="SMART" id="SM00825">
    <property type="entry name" value="PKS_KS"/>
    <property type="match status" value="1"/>
</dbReference>
<dbReference type="PANTHER" id="PTHR43775:SF37">
    <property type="entry name" value="SI:DKEY-61P9.11"/>
    <property type="match status" value="1"/>
</dbReference>
<dbReference type="PROSITE" id="PS50075">
    <property type="entry name" value="CARRIER"/>
    <property type="match status" value="2"/>
</dbReference>
<dbReference type="PROSITE" id="PS52004">
    <property type="entry name" value="KS3_2"/>
    <property type="match status" value="1"/>
</dbReference>
<feature type="domain" description="Carrier" evidence="9">
    <location>
        <begin position="835"/>
        <end position="912"/>
    </location>
</feature>
<proteinExistence type="predicted"/>
<evidence type="ECO:0000259" key="9">
    <source>
        <dbReference type="PROSITE" id="PS50075"/>
    </source>
</evidence>
<keyword evidence="12" id="KW-1185">Reference proteome</keyword>
<evidence type="ECO:0000256" key="4">
    <source>
        <dbReference type="ARBA" id="ARBA00022490"/>
    </source>
</evidence>
<keyword evidence="3" id="KW-0596">Phosphopantetheine</keyword>
<name>A0ABX3EN30_9BACL</name>
<dbReference type="InterPro" id="IPR016039">
    <property type="entry name" value="Thiolase-like"/>
</dbReference>
<evidence type="ECO:0008006" key="13">
    <source>
        <dbReference type="Google" id="ProtNLM"/>
    </source>
</evidence>
<protein>
    <recommendedName>
        <fullName evidence="13">Carrier domain-containing protein</fullName>
    </recommendedName>
</protein>
<dbReference type="InterPro" id="IPR050091">
    <property type="entry name" value="PKS_NRPS_Biosynth_Enz"/>
</dbReference>
<dbReference type="InterPro" id="IPR054514">
    <property type="entry name" value="RhiE-like_linker"/>
</dbReference>
<dbReference type="SMART" id="SM00823">
    <property type="entry name" value="PKS_PP"/>
    <property type="match status" value="2"/>
</dbReference>
<evidence type="ECO:0000256" key="3">
    <source>
        <dbReference type="ARBA" id="ARBA00022450"/>
    </source>
</evidence>
<dbReference type="Pfam" id="PF00109">
    <property type="entry name" value="ketoacyl-synt"/>
    <property type="match status" value="1"/>
</dbReference>
<evidence type="ECO:0000256" key="2">
    <source>
        <dbReference type="ARBA" id="ARBA00004792"/>
    </source>
</evidence>
<comment type="subcellular location">
    <subcellularLocation>
        <location evidence="1">Cytoplasm</location>
    </subcellularLocation>
</comment>
<evidence type="ECO:0000256" key="7">
    <source>
        <dbReference type="ARBA" id="ARBA00022737"/>
    </source>
</evidence>
<dbReference type="Gene3D" id="1.10.1200.10">
    <property type="entry name" value="ACP-like"/>
    <property type="match status" value="2"/>
</dbReference>
<dbReference type="Pfam" id="PF22336">
    <property type="entry name" value="RhiE-like_linker"/>
    <property type="match status" value="1"/>
</dbReference>
<keyword evidence="7" id="KW-0677">Repeat</keyword>
<dbReference type="RefSeq" id="WP_074108118.1">
    <property type="nucleotide sequence ID" value="NZ_LVWI01000048.1"/>
</dbReference>
<evidence type="ECO:0000313" key="12">
    <source>
        <dbReference type="Proteomes" id="UP000186058"/>
    </source>
</evidence>
<dbReference type="InterPro" id="IPR014030">
    <property type="entry name" value="Ketoacyl_synth_N"/>
</dbReference>
<comment type="pathway">
    <text evidence="2">Antibiotic biosynthesis.</text>
</comment>
<dbReference type="PANTHER" id="PTHR43775">
    <property type="entry name" value="FATTY ACID SYNTHASE"/>
    <property type="match status" value="1"/>
</dbReference>
<dbReference type="Gene3D" id="3.40.47.10">
    <property type="match status" value="1"/>
</dbReference>
<keyword evidence="6" id="KW-0808">Transferase</keyword>
<dbReference type="SUPFAM" id="SSF53901">
    <property type="entry name" value="Thiolase-like"/>
    <property type="match status" value="1"/>
</dbReference>
<dbReference type="CDD" id="cd00833">
    <property type="entry name" value="PKS"/>
    <property type="match status" value="1"/>
</dbReference>
<dbReference type="InterPro" id="IPR006162">
    <property type="entry name" value="Ppantetheine_attach_site"/>
</dbReference>
<dbReference type="Pfam" id="PF02801">
    <property type="entry name" value="Ketoacyl-synt_C"/>
    <property type="match status" value="1"/>
</dbReference>
<organism evidence="11 12">
    <name type="scientific">Paenibacillus helianthi</name>
    <dbReference type="NCBI Taxonomy" id="1349432"/>
    <lineage>
        <taxon>Bacteria</taxon>
        <taxon>Bacillati</taxon>
        <taxon>Bacillota</taxon>
        <taxon>Bacilli</taxon>
        <taxon>Bacillales</taxon>
        <taxon>Paenibacillaceae</taxon>
        <taxon>Paenibacillus</taxon>
    </lineage>
</organism>